<proteinExistence type="predicted"/>
<dbReference type="HOGENOM" id="CLU_097789_0_0_2"/>
<accession>L0JMP2</accession>
<evidence type="ECO:0008006" key="3">
    <source>
        <dbReference type="Google" id="ProtNLM"/>
    </source>
</evidence>
<evidence type="ECO:0000313" key="1">
    <source>
        <dbReference type="EMBL" id="AGB31832.1"/>
    </source>
</evidence>
<reference evidence="2" key="1">
    <citation type="submission" date="2012-02" db="EMBL/GenBank/DDBJ databases">
        <title>Complete sequence of chromosome of Natrinema pellirubrum DSM 15624.</title>
        <authorList>
            <person name="Lucas S."/>
            <person name="Han J."/>
            <person name="Lapidus A."/>
            <person name="Cheng J.-F."/>
            <person name="Goodwin L."/>
            <person name="Pitluck S."/>
            <person name="Peters L."/>
            <person name="Teshima H."/>
            <person name="Detter J.C."/>
            <person name="Han C."/>
            <person name="Tapia R."/>
            <person name="Land M."/>
            <person name="Hauser L."/>
            <person name="Kyrpides N."/>
            <person name="Ivanova N."/>
            <person name="Pagani I."/>
            <person name="Sproer C."/>
            <person name="Anderson I."/>
            <person name="Woyke T."/>
        </authorList>
    </citation>
    <scope>NUCLEOTIDE SEQUENCE [LARGE SCALE GENOMIC DNA]</scope>
    <source>
        <strain evidence="2">DSM 15624 / JCM 10476 / NCIMB 786</strain>
    </source>
</reference>
<dbReference type="InterPro" id="IPR055766">
    <property type="entry name" value="DUF7342"/>
</dbReference>
<sequence>MGLFNDKTLTNLEYNEPFSIYKGAQVKLLSKPMDDWTETMTARDRIEDVALTLRKPRSVNWIKEQAEVGSWETAKSHLESLVDAGQLTVVTVDGDTLYKIDPMRAYLDHIQELVVENTKDELRDELEAIAAEIADWKREYDVDSLEELEASLGEELPPEEIRDRRKVITYWEENNHHRQLITNALGLYDDLSAQSHASDSNHPQYAD</sequence>
<dbReference type="RefSeq" id="WP_015298985.1">
    <property type="nucleotide sequence ID" value="NZ_AOIE01000038.1"/>
</dbReference>
<organism evidence="1 2">
    <name type="scientific">Natrinema pellirubrum (strain DSM 15624 / CIP 106293 / JCM 10476 / NCIMB 786 / 157)</name>
    <dbReference type="NCBI Taxonomy" id="797303"/>
    <lineage>
        <taxon>Archaea</taxon>
        <taxon>Methanobacteriati</taxon>
        <taxon>Methanobacteriota</taxon>
        <taxon>Stenosarchaea group</taxon>
        <taxon>Halobacteria</taxon>
        <taxon>Halobacteriales</taxon>
        <taxon>Natrialbaceae</taxon>
        <taxon>Natrinema</taxon>
    </lineage>
</organism>
<dbReference type="KEGG" id="npe:Natpe_1998"/>
<dbReference type="AlphaFoldDB" id="L0JMP2"/>
<dbReference type="Proteomes" id="UP000010843">
    <property type="component" value="Chromosome"/>
</dbReference>
<dbReference type="EMBL" id="CP003372">
    <property type="protein sequence ID" value="AGB31832.1"/>
    <property type="molecule type" value="Genomic_DNA"/>
</dbReference>
<dbReference type="Pfam" id="PF24033">
    <property type="entry name" value="DUF7342"/>
    <property type="match status" value="1"/>
</dbReference>
<gene>
    <name evidence="1" type="ordered locus">Natpe_1998</name>
</gene>
<protein>
    <recommendedName>
        <fullName evidence="3">Transcriptional regulator</fullName>
    </recommendedName>
</protein>
<name>L0JMP2_NATP1</name>
<dbReference type="STRING" id="797303.Natpe_1998"/>
<evidence type="ECO:0000313" key="2">
    <source>
        <dbReference type="Proteomes" id="UP000010843"/>
    </source>
</evidence>
<dbReference type="eggNOG" id="arCOG02773">
    <property type="taxonomic scope" value="Archaea"/>
</dbReference>